<reference evidence="2 3" key="1">
    <citation type="submission" date="2021-06" db="EMBL/GenBank/DDBJ databases">
        <authorList>
            <person name="Kallberg Y."/>
            <person name="Tangrot J."/>
            <person name="Rosling A."/>
        </authorList>
    </citation>
    <scope>NUCLEOTIDE SEQUENCE [LARGE SCALE GENOMIC DNA]</scope>
    <source>
        <strain evidence="2 3">120-4 pot B 10/14</strain>
    </source>
</reference>
<gene>
    <name evidence="2" type="ORF">GMARGA_LOCUS16274</name>
</gene>
<evidence type="ECO:0000256" key="1">
    <source>
        <dbReference type="SAM" id="MobiDB-lite"/>
    </source>
</evidence>
<dbReference type="Proteomes" id="UP000789901">
    <property type="component" value="Unassembled WGS sequence"/>
</dbReference>
<protein>
    <submittedName>
        <fullName evidence="2">5750_t:CDS:1</fullName>
    </submittedName>
</protein>
<comment type="caution">
    <text evidence="2">The sequence shown here is derived from an EMBL/GenBank/DDBJ whole genome shotgun (WGS) entry which is preliminary data.</text>
</comment>
<proteinExistence type="predicted"/>
<evidence type="ECO:0000313" key="3">
    <source>
        <dbReference type="Proteomes" id="UP000789901"/>
    </source>
</evidence>
<dbReference type="EMBL" id="CAJVQB010011725">
    <property type="protein sequence ID" value="CAG8749937.1"/>
    <property type="molecule type" value="Genomic_DNA"/>
</dbReference>
<feature type="region of interest" description="Disordered" evidence="1">
    <location>
        <begin position="1"/>
        <end position="21"/>
    </location>
</feature>
<feature type="compositionally biased region" description="Polar residues" evidence="1">
    <location>
        <begin position="7"/>
        <end position="18"/>
    </location>
</feature>
<organism evidence="2 3">
    <name type="scientific">Gigaspora margarita</name>
    <dbReference type="NCBI Taxonomy" id="4874"/>
    <lineage>
        <taxon>Eukaryota</taxon>
        <taxon>Fungi</taxon>
        <taxon>Fungi incertae sedis</taxon>
        <taxon>Mucoromycota</taxon>
        <taxon>Glomeromycotina</taxon>
        <taxon>Glomeromycetes</taxon>
        <taxon>Diversisporales</taxon>
        <taxon>Gigasporaceae</taxon>
        <taxon>Gigaspora</taxon>
    </lineage>
</organism>
<accession>A0ABN7VA78</accession>
<feature type="non-terminal residue" evidence="2">
    <location>
        <position position="244"/>
    </location>
</feature>
<keyword evidence="3" id="KW-1185">Reference proteome</keyword>
<evidence type="ECO:0000313" key="2">
    <source>
        <dbReference type="EMBL" id="CAG8749937.1"/>
    </source>
</evidence>
<sequence length="244" mass="27631">MYKEDNVSSNEETLSSNFKGDPIDESIEGPIELLMISTCKVWKSISATKEILQDIKDTLNYCLVTDISPYSEINFYLTVQVVTLELNNTQPADVTINPVPYSLYNPFQEKIKKTYELLQGAPSPTERLLATQSISDYYKRVSIRARLWTHQAVPVPGRYTVVAEQEGVYYEEAGLGNYQVNIPTQDVFWDPHIIERAPSTDRYVITIPAHYQPYGEEKLSAPDIAIYPNLTIIPKPSIPAPLPQ</sequence>
<name>A0ABN7VA78_GIGMA</name>